<keyword evidence="4" id="KW-0963">Cytoplasm</keyword>
<gene>
    <name evidence="11" type="primary">FYV10</name>
    <name evidence="11" type="ORF">TWF694_007311</name>
</gene>
<dbReference type="GO" id="GO:0061630">
    <property type="term" value="F:ubiquitin protein ligase activity"/>
    <property type="evidence" value="ECO:0007669"/>
    <property type="project" value="InterPro"/>
</dbReference>
<protein>
    <submittedName>
        <fullName evidence="11">GID complex subunit containing RING finger motif</fullName>
    </submittedName>
</protein>
<evidence type="ECO:0000313" key="12">
    <source>
        <dbReference type="Proteomes" id="UP001365542"/>
    </source>
</evidence>
<feature type="domain" description="RING-Gid-type" evidence="10">
    <location>
        <begin position="320"/>
        <end position="381"/>
    </location>
</feature>
<evidence type="ECO:0000256" key="2">
    <source>
        <dbReference type="ARBA" id="ARBA00004496"/>
    </source>
</evidence>
<keyword evidence="7" id="KW-0862">Zinc</keyword>
<feature type="zinc finger region" description="RING-Gid-type" evidence="8">
    <location>
        <begin position="320"/>
        <end position="381"/>
    </location>
</feature>
<dbReference type="GO" id="GO:0043161">
    <property type="term" value="P:proteasome-mediated ubiquitin-dependent protein catabolic process"/>
    <property type="evidence" value="ECO:0007669"/>
    <property type="project" value="InterPro"/>
</dbReference>
<comment type="subcellular location">
    <subcellularLocation>
        <location evidence="2">Cytoplasm</location>
    </subcellularLocation>
</comment>
<reference evidence="11 12" key="1">
    <citation type="submission" date="2019-10" db="EMBL/GenBank/DDBJ databases">
        <authorList>
            <person name="Palmer J.M."/>
        </authorList>
    </citation>
    <scope>NUCLEOTIDE SEQUENCE [LARGE SCALE GENOMIC DNA]</scope>
    <source>
        <strain evidence="11 12">TWF694</strain>
    </source>
</reference>
<dbReference type="GO" id="GO:0034657">
    <property type="term" value="C:GID complex"/>
    <property type="evidence" value="ECO:0007669"/>
    <property type="project" value="TreeGrafter"/>
</dbReference>
<evidence type="ECO:0000256" key="5">
    <source>
        <dbReference type="ARBA" id="ARBA00022723"/>
    </source>
</evidence>
<evidence type="ECO:0000259" key="9">
    <source>
        <dbReference type="PROSITE" id="PS50897"/>
    </source>
</evidence>
<sequence>MMATKTSATLNPETHLLLDQPLLRLPHEVLRKIFKTSQKYVEQDAKRITDLAKDAASKSDSPEASLATLNTMITRIQGLKRKMETLHEDEKAVHLQSRKRTTHLNDLYSLSSLLEDGYGRWSKVRLDRLLVDYMLRNGYSESAKKLAQEKDIEGLVDVDVFLQCWSIEESLRKKSTVECLAWCQDNKNALKKIKSTLEFELRLQQYIELVRARKLSDAVSYARKHLSGNFDTHKDDFHRASCMLAFPPERPGPYKDLYAESRWDHLVKTFVATHHNLYNIPQGPLLHVALSAGLSALKTPSCHSALQSRSNTASTVTSLCPICSMELNNLAIHVPYGHHTTSWVEHDLVVLPNGRVYGTKRLEDLASKLGLEAGRIKDPITGEEWDSIEVRKVFIS</sequence>
<dbReference type="GO" id="GO:0005634">
    <property type="term" value="C:nucleus"/>
    <property type="evidence" value="ECO:0007669"/>
    <property type="project" value="TreeGrafter"/>
</dbReference>
<feature type="domain" description="CTLH" evidence="9">
    <location>
        <begin position="167"/>
        <end position="217"/>
    </location>
</feature>
<comment type="function">
    <text evidence="1">Involved in the proteasome-dependent degradation of fructose-1,6-bisphosphatase.</text>
</comment>
<evidence type="ECO:0000256" key="1">
    <source>
        <dbReference type="ARBA" id="ARBA00002343"/>
    </source>
</evidence>
<dbReference type="PROSITE" id="PS50896">
    <property type="entry name" value="LISH"/>
    <property type="match status" value="1"/>
</dbReference>
<dbReference type="SMART" id="SM00668">
    <property type="entry name" value="CTLH"/>
    <property type="match status" value="1"/>
</dbReference>
<dbReference type="PANTHER" id="PTHR12170">
    <property type="entry name" value="MACROPHAGE ERYTHROBLAST ATTACHER-RELATED"/>
    <property type="match status" value="1"/>
</dbReference>
<dbReference type="InterPro" id="IPR045098">
    <property type="entry name" value="Fyv10_fam"/>
</dbReference>
<dbReference type="SMART" id="SM00667">
    <property type="entry name" value="LisH"/>
    <property type="match status" value="1"/>
</dbReference>
<dbReference type="SMART" id="SM00757">
    <property type="entry name" value="CRA"/>
    <property type="match status" value="1"/>
</dbReference>
<dbReference type="InterPro" id="IPR013144">
    <property type="entry name" value="CRA_dom"/>
</dbReference>
<evidence type="ECO:0000256" key="7">
    <source>
        <dbReference type="ARBA" id="ARBA00022833"/>
    </source>
</evidence>
<dbReference type="GO" id="GO:0005737">
    <property type="term" value="C:cytoplasm"/>
    <property type="evidence" value="ECO:0007669"/>
    <property type="project" value="UniProtKB-SubCell"/>
</dbReference>
<keyword evidence="6 8" id="KW-0863">Zinc-finger</keyword>
<evidence type="ECO:0000256" key="3">
    <source>
        <dbReference type="ARBA" id="ARBA00010615"/>
    </source>
</evidence>
<accession>A0AAV9XP23</accession>
<dbReference type="GO" id="GO:0008270">
    <property type="term" value="F:zinc ion binding"/>
    <property type="evidence" value="ECO:0007669"/>
    <property type="project" value="UniProtKB-KW"/>
</dbReference>
<dbReference type="InterPro" id="IPR006594">
    <property type="entry name" value="LisH"/>
</dbReference>
<dbReference type="InterPro" id="IPR006595">
    <property type="entry name" value="CTLH_C"/>
</dbReference>
<keyword evidence="12" id="KW-1185">Reference proteome</keyword>
<proteinExistence type="inferred from homology"/>
<dbReference type="InterPro" id="IPR024964">
    <property type="entry name" value="CTLH/CRA"/>
</dbReference>
<evidence type="ECO:0000313" key="11">
    <source>
        <dbReference type="EMBL" id="KAK6541503.1"/>
    </source>
</evidence>
<comment type="similarity">
    <text evidence="3">Belongs to the FYV10 family.</text>
</comment>
<dbReference type="PANTHER" id="PTHR12170:SF2">
    <property type="entry name" value="E3 UBIQUITIN-PROTEIN TRANSFERASE MAEA"/>
    <property type="match status" value="1"/>
</dbReference>
<keyword evidence="5" id="KW-0479">Metal-binding</keyword>
<dbReference type="AlphaFoldDB" id="A0AAV9XP23"/>
<organism evidence="11 12">
    <name type="scientific">Orbilia ellipsospora</name>
    <dbReference type="NCBI Taxonomy" id="2528407"/>
    <lineage>
        <taxon>Eukaryota</taxon>
        <taxon>Fungi</taxon>
        <taxon>Dikarya</taxon>
        <taxon>Ascomycota</taxon>
        <taxon>Pezizomycotina</taxon>
        <taxon>Orbiliomycetes</taxon>
        <taxon>Orbiliales</taxon>
        <taxon>Orbiliaceae</taxon>
        <taxon>Orbilia</taxon>
    </lineage>
</organism>
<dbReference type="Proteomes" id="UP001365542">
    <property type="component" value="Unassembled WGS sequence"/>
</dbReference>
<dbReference type="InterPro" id="IPR044063">
    <property type="entry name" value="ZF_RING_GID"/>
</dbReference>
<evidence type="ECO:0000259" key="10">
    <source>
        <dbReference type="PROSITE" id="PS51867"/>
    </source>
</evidence>
<evidence type="ECO:0000256" key="6">
    <source>
        <dbReference type="ARBA" id="ARBA00022771"/>
    </source>
</evidence>
<dbReference type="EMBL" id="JAVHJO010000003">
    <property type="protein sequence ID" value="KAK6541503.1"/>
    <property type="molecule type" value="Genomic_DNA"/>
</dbReference>
<evidence type="ECO:0000256" key="4">
    <source>
        <dbReference type="ARBA" id="ARBA00022490"/>
    </source>
</evidence>
<evidence type="ECO:0000256" key="8">
    <source>
        <dbReference type="PROSITE-ProRule" id="PRU01215"/>
    </source>
</evidence>
<dbReference type="PROSITE" id="PS51867">
    <property type="entry name" value="ZF_RING_GID"/>
    <property type="match status" value="1"/>
</dbReference>
<comment type="caution">
    <text evidence="11">The sequence shown here is derived from an EMBL/GenBank/DDBJ whole genome shotgun (WGS) entry which is preliminary data.</text>
</comment>
<name>A0AAV9XP23_9PEZI</name>
<dbReference type="Pfam" id="PF10607">
    <property type="entry name" value="CTLH"/>
    <property type="match status" value="1"/>
</dbReference>
<dbReference type="PROSITE" id="PS50897">
    <property type="entry name" value="CTLH"/>
    <property type="match status" value="1"/>
</dbReference>